<name>B2CKF4_9ARAC</name>
<dbReference type="AlphaFoldDB" id="B2CKF4"/>
<comment type="function">
    <text evidence="17">Core subunit of the mitochondrial membrane respiratory chain NADH dehydrogenase (Complex I) which catalyzes electron transfer from NADH through the respiratory chain, using ubiquinone as an electron acceptor. Essential for the catalytic activity and assembly of complex I.</text>
</comment>
<keyword evidence="12 17" id="KW-0520">NAD</keyword>
<evidence type="ECO:0000259" key="18">
    <source>
        <dbReference type="Pfam" id="PF00361"/>
    </source>
</evidence>
<dbReference type="PANTHER" id="PTHR43507">
    <property type="entry name" value="NADH-UBIQUINONE OXIDOREDUCTASE CHAIN 4"/>
    <property type="match status" value="1"/>
</dbReference>
<evidence type="ECO:0000256" key="4">
    <source>
        <dbReference type="ARBA" id="ARBA00012944"/>
    </source>
</evidence>
<feature type="transmembrane region" description="Helical" evidence="17">
    <location>
        <begin position="416"/>
        <end position="433"/>
    </location>
</feature>
<geneLocation type="mitochondrion" evidence="20"/>
<evidence type="ECO:0000256" key="7">
    <source>
        <dbReference type="ARBA" id="ARBA00022660"/>
    </source>
</evidence>
<keyword evidence="7 17" id="KW-0679">Respiratory chain</keyword>
<evidence type="ECO:0000259" key="19">
    <source>
        <dbReference type="Pfam" id="PF01059"/>
    </source>
</evidence>
<keyword evidence="14 17" id="KW-0496">Mitochondrion</keyword>
<evidence type="ECO:0000256" key="13">
    <source>
        <dbReference type="ARBA" id="ARBA00023075"/>
    </source>
</evidence>
<feature type="transmembrane region" description="Helical" evidence="17">
    <location>
        <begin position="105"/>
        <end position="127"/>
    </location>
</feature>
<gene>
    <name evidence="20" type="primary">ND4</name>
</gene>
<evidence type="ECO:0000256" key="17">
    <source>
        <dbReference type="RuleBase" id="RU003297"/>
    </source>
</evidence>
<evidence type="ECO:0000256" key="1">
    <source>
        <dbReference type="ARBA" id="ARBA00003257"/>
    </source>
</evidence>
<keyword evidence="9" id="KW-1278">Translocase</keyword>
<evidence type="ECO:0000256" key="8">
    <source>
        <dbReference type="ARBA" id="ARBA00022692"/>
    </source>
</evidence>
<proteinExistence type="inferred from homology"/>
<comment type="catalytic activity">
    <reaction evidence="16 17">
        <text>a ubiquinone + NADH + 5 H(+)(in) = a ubiquinol + NAD(+) + 4 H(+)(out)</text>
        <dbReference type="Rhea" id="RHEA:29091"/>
        <dbReference type="Rhea" id="RHEA-COMP:9565"/>
        <dbReference type="Rhea" id="RHEA-COMP:9566"/>
        <dbReference type="ChEBI" id="CHEBI:15378"/>
        <dbReference type="ChEBI" id="CHEBI:16389"/>
        <dbReference type="ChEBI" id="CHEBI:17976"/>
        <dbReference type="ChEBI" id="CHEBI:57540"/>
        <dbReference type="ChEBI" id="CHEBI:57945"/>
        <dbReference type="EC" id="7.1.1.2"/>
    </reaction>
</comment>
<evidence type="ECO:0000256" key="12">
    <source>
        <dbReference type="ARBA" id="ARBA00023027"/>
    </source>
</evidence>
<dbReference type="GO" id="GO:0015990">
    <property type="term" value="P:electron transport coupled proton transport"/>
    <property type="evidence" value="ECO:0007669"/>
    <property type="project" value="TreeGrafter"/>
</dbReference>
<evidence type="ECO:0000256" key="5">
    <source>
        <dbReference type="ARBA" id="ARBA00021006"/>
    </source>
</evidence>
<dbReference type="InterPro" id="IPR001750">
    <property type="entry name" value="ND/Mrp_TM"/>
</dbReference>
<feature type="transmembrane region" description="Helical" evidence="17">
    <location>
        <begin position="296"/>
        <end position="317"/>
    </location>
</feature>
<feature type="transmembrane region" description="Helical" evidence="17">
    <location>
        <begin position="81"/>
        <end position="99"/>
    </location>
</feature>
<dbReference type="GO" id="GO:0042773">
    <property type="term" value="P:ATP synthesis coupled electron transport"/>
    <property type="evidence" value="ECO:0007669"/>
    <property type="project" value="InterPro"/>
</dbReference>
<feature type="transmembrane region" description="Helical" evidence="17">
    <location>
        <begin position="206"/>
        <end position="225"/>
    </location>
</feature>
<dbReference type="Pfam" id="PF01059">
    <property type="entry name" value="Oxidored_q5_N"/>
    <property type="match status" value="1"/>
</dbReference>
<dbReference type="PRINTS" id="PR01437">
    <property type="entry name" value="NUOXDRDTASE4"/>
</dbReference>
<reference evidence="20" key="1">
    <citation type="journal article" date="2008" name="Mol. Biol. Evol.">
        <title>Parallel evolution of truncated transfer RNA genes in arachnid mitochondrial genomes.</title>
        <authorList>
            <person name="Masta S.E."/>
            <person name="Boore J.L."/>
        </authorList>
    </citation>
    <scope>NUCLEOTIDE SEQUENCE</scope>
</reference>
<keyword evidence="10 17" id="KW-0249">Electron transport</keyword>
<feature type="transmembrane region" description="Helical" evidence="17">
    <location>
        <begin position="178"/>
        <end position="199"/>
    </location>
</feature>
<comment type="similarity">
    <text evidence="3 17">Belongs to the complex I subunit 4 family.</text>
</comment>
<evidence type="ECO:0000256" key="3">
    <source>
        <dbReference type="ARBA" id="ARBA00009025"/>
    </source>
</evidence>
<evidence type="ECO:0000256" key="10">
    <source>
        <dbReference type="ARBA" id="ARBA00022982"/>
    </source>
</evidence>
<dbReference type="EC" id="7.1.1.2" evidence="4 17"/>
<keyword evidence="11 17" id="KW-1133">Transmembrane helix</keyword>
<feature type="transmembrane region" description="Helical" evidence="17">
    <location>
        <begin position="46"/>
        <end position="69"/>
    </location>
</feature>
<protein>
    <recommendedName>
        <fullName evidence="5 17">NADH-ubiquinone oxidoreductase chain 4</fullName>
        <ecNumber evidence="4 17">7.1.1.2</ecNumber>
    </recommendedName>
</protein>
<feature type="transmembrane region" description="Helical" evidence="17">
    <location>
        <begin position="7"/>
        <end position="34"/>
    </location>
</feature>
<dbReference type="EMBL" id="EU520642">
    <property type="protein sequence ID" value="ACA49842.1"/>
    <property type="molecule type" value="Genomic_DNA"/>
</dbReference>
<accession>B2CKF4</accession>
<comment type="function">
    <text evidence="1">Core subunit of the mitochondrial membrane respiratory chain NADH dehydrogenase (Complex I) that is believed to belong to the minimal assembly required for catalysis. Complex I functions in the transfer of electrons from NADH to the respiratory chain. The immediate electron acceptor for the enzyme is believed to be ubiquinone.</text>
</comment>
<dbReference type="GO" id="GO:0031966">
    <property type="term" value="C:mitochondrial membrane"/>
    <property type="evidence" value="ECO:0007669"/>
    <property type="project" value="UniProtKB-SubCell"/>
</dbReference>
<dbReference type="InterPro" id="IPR000260">
    <property type="entry name" value="NADH4_N"/>
</dbReference>
<feature type="transmembrane region" description="Helical" evidence="17">
    <location>
        <begin position="268"/>
        <end position="290"/>
    </location>
</feature>
<feature type="domain" description="NADH:quinone oxidoreductase/Mrp antiporter transmembrane" evidence="18">
    <location>
        <begin position="103"/>
        <end position="385"/>
    </location>
</feature>
<keyword evidence="6 17" id="KW-0813">Transport</keyword>
<keyword evidence="8 17" id="KW-0812">Transmembrane</keyword>
<feature type="transmembrane region" description="Helical" evidence="17">
    <location>
        <begin position="324"/>
        <end position="345"/>
    </location>
</feature>
<dbReference type="GeneID" id="6336116"/>
<dbReference type="GO" id="GO:0048039">
    <property type="term" value="F:ubiquinone binding"/>
    <property type="evidence" value="ECO:0007669"/>
    <property type="project" value="TreeGrafter"/>
</dbReference>
<feature type="transmembrane region" description="Helical" evidence="17">
    <location>
        <begin position="139"/>
        <end position="158"/>
    </location>
</feature>
<feature type="transmembrane region" description="Helical" evidence="17">
    <location>
        <begin position="237"/>
        <end position="261"/>
    </location>
</feature>
<sequence>MTSLLILFLLIAGVGWWGGQFYMMLYSFIMLFLIYNMDGYTCMSGFLGGDLMSGLLILLTFWLCGLMLMASQNVYVMNDSWEEFLGLVVGMGLILYVVFGVLDLFWFYIFFELVLIPTLLMIVGWGVQPERLQAGVYMLFYTLGASLPLLLGLMYMYYNLGSLNFYLSWFEGEVGGGWILVMMLAFLVKLPMYMVHLWLPKAHVEAPVAGSMILAGVLLKLGGYGLYRVMMMFYTNIYYYSCWIISLSLIGGVVISMICICQVDLKSLIAYSSVSHMGILLGGYCTFNSWGLEGGLIMMIAHGLCSSGLFCLVNIFYERFHTRSIIMIKGMMMIFPSLGLFWFMMSMGNMASPPTINLLGEIMLMVSMIGWSGKVVIFISILSFMSVAYTIYMYSSVQHGKGWVIYGMDSISVREYLLLFSHLLPLNYLIFIGDSVGGWL</sequence>
<keyword evidence="15 17" id="KW-0472">Membrane</keyword>
<evidence type="ECO:0000256" key="9">
    <source>
        <dbReference type="ARBA" id="ARBA00022967"/>
    </source>
</evidence>
<evidence type="ECO:0000256" key="15">
    <source>
        <dbReference type="ARBA" id="ARBA00023136"/>
    </source>
</evidence>
<organism evidence="20">
    <name type="scientific">Eremobates cf. palpisetulosus SEM-2008</name>
    <dbReference type="NCBI Taxonomy" id="507470"/>
    <lineage>
        <taxon>Eukaryota</taxon>
        <taxon>Metazoa</taxon>
        <taxon>Ecdysozoa</taxon>
        <taxon>Arthropoda</taxon>
        <taxon>Chelicerata</taxon>
        <taxon>Arachnida</taxon>
        <taxon>Solifugae</taxon>
        <taxon>Eremobatidae</taxon>
        <taxon>Eremobates</taxon>
    </lineage>
</organism>
<dbReference type="RefSeq" id="YP_001936614.1">
    <property type="nucleotide sequence ID" value="NC_010779.1"/>
</dbReference>
<evidence type="ECO:0000256" key="2">
    <source>
        <dbReference type="ARBA" id="ARBA00004225"/>
    </source>
</evidence>
<dbReference type="CTD" id="4538"/>
<comment type="subcellular location">
    <subcellularLocation>
        <location evidence="2 17">Mitochondrion membrane</location>
        <topology evidence="2 17">Multi-pass membrane protein</topology>
    </subcellularLocation>
</comment>
<evidence type="ECO:0000256" key="6">
    <source>
        <dbReference type="ARBA" id="ARBA00022448"/>
    </source>
</evidence>
<evidence type="ECO:0000313" key="20">
    <source>
        <dbReference type="EMBL" id="ACA49842.1"/>
    </source>
</evidence>
<dbReference type="GO" id="GO:0008137">
    <property type="term" value="F:NADH dehydrogenase (ubiquinone) activity"/>
    <property type="evidence" value="ECO:0007669"/>
    <property type="project" value="UniProtKB-UniRule"/>
</dbReference>
<keyword evidence="13 17" id="KW-0830">Ubiquinone</keyword>
<feature type="transmembrane region" description="Helical" evidence="17">
    <location>
        <begin position="375"/>
        <end position="395"/>
    </location>
</feature>
<dbReference type="Pfam" id="PF00361">
    <property type="entry name" value="Proton_antipo_M"/>
    <property type="match status" value="1"/>
</dbReference>
<dbReference type="InterPro" id="IPR003918">
    <property type="entry name" value="NADH_UbQ_OxRdtase"/>
</dbReference>
<dbReference type="PANTHER" id="PTHR43507:SF20">
    <property type="entry name" value="NADH-UBIQUINONE OXIDOREDUCTASE CHAIN 4"/>
    <property type="match status" value="1"/>
</dbReference>
<evidence type="ECO:0000256" key="11">
    <source>
        <dbReference type="ARBA" id="ARBA00022989"/>
    </source>
</evidence>
<evidence type="ECO:0000256" key="14">
    <source>
        <dbReference type="ARBA" id="ARBA00023128"/>
    </source>
</evidence>
<feature type="domain" description="NADH:ubiquinone oxidoreductase chain 4 N-terminal" evidence="19">
    <location>
        <begin position="2"/>
        <end position="97"/>
    </location>
</feature>
<evidence type="ECO:0000256" key="16">
    <source>
        <dbReference type="ARBA" id="ARBA00049551"/>
    </source>
</evidence>
<dbReference type="GO" id="GO:0003954">
    <property type="term" value="F:NADH dehydrogenase activity"/>
    <property type="evidence" value="ECO:0007669"/>
    <property type="project" value="TreeGrafter"/>
</dbReference>